<accession>A0A4S8MHB8</accession>
<keyword evidence="6" id="KW-1185">Reference proteome</keyword>
<reference evidence="5 6" key="1">
    <citation type="journal article" date="2019" name="Nat. Ecol. Evol.">
        <title>Megaphylogeny resolves global patterns of mushroom evolution.</title>
        <authorList>
            <person name="Varga T."/>
            <person name="Krizsan K."/>
            <person name="Foldi C."/>
            <person name="Dima B."/>
            <person name="Sanchez-Garcia M."/>
            <person name="Sanchez-Ramirez S."/>
            <person name="Szollosi G.J."/>
            <person name="Szarkandi J.G."/>
            <person name="Papp V."/>
            <person name="Albert L."/>
            <person name="Andreopoulos W."/>
            <person name="Angelini C."/>
            <person name="Antonin V."/>
            <person name="Barry K.W."/>
            <person name="Bougher N.L."/>
            <person name="Buchanan P."/>
            <person name="Buyck B."/>
            <person name="Bense V."/>
            <person name="Catcheside P."/>
            <person name="Chovatia M."/>
            <person name="Cooper J."/>
            <person name="Damon W."/>
            <person name="Desjardin D."/>
            <person name="Finy P."/>
            <person name="Geml J."/>
            <person name="Haridas S."/>
            <person name="Hughes K."/>
            <person name="Justo A."/>
            <person name="Karasinski D."/>
            <person name="Kautmanova I."/>
            <person name="Kiss B."/>
            <person name="Kocsube S."/>
            <person name="Kotiranta H."/>
            <person name="LaButti K.M."/>
            <person name="Lechner B.E."/>
            <person name="Liimatainen K."/>
            <person name="Lipzen A."/>
            <person name="Lukacs Z."/>
            <person name="Mihaltcheva S."/>
            <person name="Morgado L.N."/>
            <person name="Niskanen T."/>
            <person name="Noordeloos M.E."/>
            <person name="Ohm R.A."/>
            <person name="Ortiz-Santana B."/>
            <person name="Ovrebo C."/>
            <person name="Racz N."/>
            <person name="Riley R."/>
            <person name="Savchenko A."/>
            <person name="Shiryaev A."/>
            <person name="Soop K."/>
            <person name="Spirin V."/>
            <person name="Szebenyi C."/>
            <person name="Tomsovsky M."/>
            <person name="Tulloss R.E."/>
            <person name="Uehling J."/>
            <person name="Grigoriev I.V."/>
            <person name="Vagvolgyi C."/>
            <person name="Papp T."/>
            <person name="Martin F.M."/>
            <person name="Miettinen O."/>
            <person name="Hibbett D.S."/>
            <person name="Nagy L.G."/>
        </authorList>
    </citation>
    <scope>NUCLEOTIDE SEQUENCE [LARGE SCALE GENOMIC DNA]</scope>
    <source>
        <strain evidence="5 6">CBS 962.96</strain>
    </source>
</reference>
<dbReference type="Gene3D" id="3.40.50.720">
    <property type="entry name" value="NAD(P)-binding Rossmann-like Domain"/>
    <property type="match status" value="1"/>
</dbReference>
<evidence type="ECO:0000256" key="2">
    <source>
        <dbReference type="ARBA" id="ARBA00022857"/>
    </source>
</evidence>
<proteinExistence type="inferred from homology"/>
<evidence type="ECO:0000313" key="6">
    <source>
        <dbReference type="Proteomes" id="UP000297245"/>
    </source>
</evidence>
<dbReference type="GO" id="GO:0016491">
    <property type="term" value="F:oxidoreductase activity"/>
    <property type="evidence" value="ECO:0007669"/>
    <property type="project" value="UniProtKB-KW"/>
</dbReference>
<dbReference type="SUPFAM" id="SSF51735">
    <property type="entry name" value="NAD(P)-binding Rossmann-fold domains"/>
    <property type="match status" value="1"/>
</dbReference>
<dbReference type="PRINTS" id="PR00081">
    <property type="entry name" value="GDHRDH"/>
</dbReference>
<dbReference type="Proteomes" id="UP000297245">
    <property type="component" value="Unassembled WGS sequence"/>
</dbReference>
<dbReference type="InterPro" id="IPR036291">
    <property type="entry name" value="NAD(P)-bd_dom_sf"/>
</dbReference>
<dbReference type="InterPro" id="IPR020904">
    <property type="entry name" value="Sc_DH/Rdtase_CS"/>
</dbReference>
<dbReference type="InterPro" id="IPR051911">
    <property type="entry name" value="SDR_oxidoreductase"/>
</dbReference>
<organism evidence="5 6">
    <name type="scientific">Dendrothele bispora (strain CBS 962.96)</name>
    <dbReference type="NCBI Taxonomy" id="1314807"/>
    <lineage>
        <taxon>Eukaryota</taxon>
        <taxon>Fungi</taxon>
        <taxon>Dikarya</taxon>
        <taxon>Basidiomycota</taxon>
        <taxon>Agaricomycotina</taxon>
        <taxon>Agaricomycetes</taxon>
        <taxon>Agaricomycetidae</taxon>
        <taxon>Agaricales</taxon>
        <taxon>Agaricales incertae sedis</taxon>
        <taxon>Dendrothele</taxon>
    </lineage>
</organism>
<dbReference type="Pfam" id="PF00106">
    <property type="entry name" value="adh_short"/>
    <property type="match status" value="1"/>
</dbReference>
<evidence type="ECO:0000256" key="3">
    <source>
        <dbReference type="ARBA" id="ARBA00023002"/>
    </source>
</evidence>
<comment type="similarity">
    <text evidence="1 4">Belongs to the short-chain dehydrogenases/reductases (SDR) family.</text>
</comment>
<dbReference type="OrthoDB" id="1274115at2759"/>
<dbReference type="PANTHER" id="PTHR43976:SF16">
    <property type="entry name" value="SHORT-CHAIN DEHYDROGENASE_REDUCTASE FAMILY PROTEIN"/>
    <property type="match status" value="1"/>
</dbReference>
<keyword evidence="3" id="KW-0560">Oxidoreductase</keyword>
<dbReference type="EMBL" id="ML179081">
    <property type="protein sequence ID" value="THV02067.1"/>
    <property type="molecule type" value="Genomic_DNA"/>
</dbReference>
<dbReference type="CDD" id="cd05374">
    <property type="entry name" value="17beta-HSD-like_SDR_c"/>
    <property type="match status" value="1"/>
</dbReference>
<keyword evidence="2" id="KW-0521">NADP</keyword>
<name>A0A4S8MHB8_DENBC</name>
<dbReference type="AlphaFoldDB" id="A0A4S8MHB8"/>
<evidence type="ECO:0000256" key="1">
    <source>
        <dbReference type="ARBA" id="ARBA00006484"/>
    </source>
</evidence>
<dbReference type="PROSITE" id="PS00061">
    <property type="entry name" value="ADH_SHORT"/>
    <property type="match status" value="1"/>
</dbReference>
<dbReference type="PRINTS" id="PR00080">
    <property type="entry name" value="SDRFAMILY"/>
</dbReference>
<protein>
    <submittedName>
        <fullName evidence="5">Putative short-chain oxidoreductase</fullName>
    </submittedName>
</protein>
<dbReference type="InterPro" id="IPR002347">
    <property type="entry name" value="SDR_fam"/>
</dbReference>
<evidence type="ECO:0000256" key="4">
    <source>
        <dbReference type="RuleBase" id="RU000363"/>
    </source>
</evidence>
<dbReference type="PANTHER" id="PTHR43976">
    <property type="entry name" value="SHORT CHAIN DEHYDROGENASE"/>
    <property type="match status" value="1"/>
</dbReference>
<sequence>MSSTDANANSPVVLITGCSTGFGRSLALNALSRGLRVIATARRLSTLDDLRDKGAKVFTLDVNAKREALNEFATKEAIAAFGQVDILINNAGYLLAGAIEEDTEEEIRAQFDTNFFAVINLTCSLLPHFRQRRTGAIVNISSQGAYLAIPGCGIYSATKAALDCITEVWSKELAPFNIRAVSLGLGAFRTAVATSSNTIKPQRGEIEGYDSAHDFLRIFQERAGQELGDPDKAAKKIFDLLLSPSPPPPPPPPLPLRFAIEYTRILKERLKDIEEWKEFPVGVNAEGPVFEGSGGKF</sequence>
<evidence type="ECO:0000313" key="5">
    <source>
        <dbReference type="EMBL" id="THV02067.1"/>
    </source>
</evidence>
<gene>
    <name evidence="5" type="ORF">K435DRAFT_775806</name>
</gene>